<evidence type="ECO:0000313" key="3">
    <source>
        <dbReference type="Proteomes" id="UP000294682"/>
    </source>
</evidence>
<feature type="compositionally biased region" description="Basic and acidic residues" evidence="1">
    <location>
        <begin position="385"/>
        <end position="399"/>
    </location>
</feature>
<feature type="region of interest" description="Disordered" evidence="1">
    <location>
        <begin position="385"/>
        <end position="408"/>
    </location>
</feature>
<feature type="compositionally biased region" description="Pro residues" evidence="1">
    <location>
        <begin position="272"/>
        <end position="282"/>
    </location>
</feature>
<dbReference type="Proteomes" id="UP000294682">
    <property type="component" value="Unassembled WGS sequence"/>
</dbReference>
<dbReference type="AlphaFoldDB" id="A0A9X8UGT2"/>
<dbReference type="EMBL" id="SLUK01000023">
    <property type="protein sequence ID" value="TCL40528.1"/>
    <property type="molecule type" value="Genomic_DNA"/>
</dbReference>
<feature type="compositionally biased region" description="Basic and acidic residues" evidence="1">
    <location>
        <begin position="285"/>
        <end position="302"/>
    </location>
</feature>
<feature type="non-terminal residue" evidence="2">
    <location>
        <position position="1"/>
    </location>
</feature>
<proteinExistence type="predicted"/>
<dbReference type="RefSeq" id="WP_207668690.1">
    <property type="nucleotide sequence ID" value="NZ_SLUK01000023.1"/>
</dbReference>
<organism evidence="2 3">
    <name type="scientific">Harryflintia acetispora</name>
    <dbReference type="NCBI Taxonomy" id="1849041"/>
    <lineage>
        <taxon>Bacteria</taxon>
        <taxon>Bacillati</taxon>
        <taxon>Bacillota</taxon>
        <taxon>Clostridia</taxon>
        <taxon>Eubacteriales</taxon>
        <taxon>Oscillospiraceae</taxon>
        <taxon>Harryflintia</taxon>
    </lineage>
</organism>
<gene>
    <name evidence="2" type="ORF">EDD78_1231</name>
</gene>
<name>A0A9X8UGT2_9FIRM</name>
<comment type="caution">
    <text evidence="2">The sequence shown here is derived from an EMBL/GenBank/DDBJ whole genome shotgun (WGS) entry which is preliminary data.</text>
</comment>
<protein>
    <submittedName>
        <fullName evidence="2">Uncharacterized protein</fullName>
    </submittedName>
</protein>
<feature type="region of interest" description="Disordered" evidence="1">
    <location>
        <begin position="266"/>
        <end position="305"/>
    </location>
</feature>
<evidence type="ECO:0000313" key="2">
    <source>
        <dbReference type="EMBL" id="TCL40528.1"/>
    </source>
</evidence>
<accession>A0A9X8UGT2</accession>
<reference evidence="2 3" key="1">
    <citation type="submission" date="2019-03" db="EMBL/GenBank/DDBJ databases">
        <title>Genomic Encyclopedia of Type Strains, Phase IV (KMG-IV): sequencing the most valuable type-strain genomes for metagenomic binning, comparative biology and taxonomic classification.</title>
        <authorList>
            <person name="Goeker M."/>
        </authorList>
    </citation>
    <scope>NUCLEOTIDE SEQUENCE [LARGE SCALE GENOMIC DNA]</scope>
    <source>
        <strain evidence="2 3">DSM 100433</strain>
    </source>
</reference>
<sequence length="408" mass="41795">TLVLEGESRISASGMGYWGVWAVGDLTVRGTGSLSAEGKGGGLYCIGGFLQESGRLALRGAAANGLMALGASEVRGGRLEAEGDVSGIWVGPSGSLKIGPGAGGFAVGKYAGIYSYGPVVEILSPDFEVRIDNDGVVPVFLNGCFVDTGIRTPGGGSGRWEPGARRLSLSGASLGSIGFPTGRSTLELEGENLVQGTIFSKDPATGIANEGSLLPRGGGRLTAESGTPGTPAVDLDGGIELSEGMRLWAGADEASAVETGTYAGESWLHVEGPPPAPPPAPAPARRRESRDAPYEDSSRFSEDETGFWRRVAGRIGEAGDGETVTARAGGYTRLPDFVLRALRENGGASLAVEWDGGEFLITPGDGLPSGKVFYLLSGLQERYGGDAKEAAGDGGKEKQNPGTGGCRR</sequence>
<evidence type="ECO:0000256" key="1">
    <source>
        <dbReference type="SAM" id="MobiDB-lite"/>
    </source>
</evidence>
<feature type="region of interest" description="Disordered" evidence="1">
    <location>
        <begin position="212"/>
        <end position="233"/>
    </location>
</feature>
<keyword evidence="3" id="KW-1185">Reference proteome</keyword>